<accession>A0AB73T6X8</accession>
<feature type="transmembrane region" description="Helical" evidence="1">
    <location>
        <begin position="462"/>
        <end position="482"/>
    </location>
</feature>
<feature type="transmembrane region" description="Helical" evidence="1">
    <location>
        <begin position="547"/>
        <end position="566"/>
    </location>
</feature>
<keyword evidence="3" id="KW-1185">Reference proteome</keyword>
<keyword evidence="1" id="KW-0472">Membrane</keyword>
<proteinExistence type="predicted"/>
<keyword evidence="1" id="KW-0812">Transmembrane</keyword>
<sequence>MLNAKTARWRKLDNAAKIFPATSGKKDTRVFRFSCDLKEEIDGDLLQRALDKTMEVYPLFRSVLRKGFFWFYLEKSGLQPIVSEESKAPCSSLYVRDKKTLLFEVTYYKNRINFEVYHAMTDGTGATQFLKELVKNYLLLSHPDELSDPGPLSEEDLTSQDKEDDSFYKYYMKTGRKREKEKSDKAYQLHGPKTEVENMMIVEGKVSASALLAKAREYGVSITVFLTAVLLCAIHREMSPRQEKKPVILMVPVNLRKYFPSRSMLNFFSWIDPGFQFETGKTTFEDVIAHVRDYFKAELCKERLADRMNALTGLEFNPVLRAAPLVVKNLGLLAGAKFTEKNTTAIYSNMGVVTMPEDFRKYIKYFHVFTSTPKTELCMCSFEDELVMSFTSRFENVNVERNFFEILKENGLKVEMIENDFPERDRHVFAGTRIFQWFTFICIAAAVIMGVVNAIALPGILWSLPGACAVLCLWIVFAIGFYKRRNLLKNAMWQLFFVMACCIGWDMGTGWKGWSVDYVLPGSIILTQLFMLIIASIQHLESKDYMIYYVMAAGTGLVPAVLYAAGAVGESWPSVICAGISVLFLTALLIFKWKELKSELSKKLHL</sequence>
<dbReference type="InterPro" id="IPR052058">
    <property type="entry name" value="Alcohol_O-acetyltransferase"/>
</dbReference>
<feature type="transmembrane region" description="Helical" evidence="1">
    <location>
        <begin position="218"/>
        <end position="235"/>
    </location>
</feature>
<reference evidence="2 3" key="1">
    <citation type="submission" date="2018-05" db="EMBL/GenBank/DDBJ databases">
        <authorList>
            <person name="Goeker M."/>
            <person name="Huntemann M."/>
            <person name="Clum A."/>
            <person name="Pillay M."/>
            <person name="Palaniappan K."/>
            <person name="Varghese N."/>
            <person name="Mikhailova N."/>
            <person name="Stamatis D."/>
            <person name="Reddy T."/>
            <person name="Daum C."/>
            <person name="Shapiro N."/>
            <person name="Ivanova N."/>
            <person name="Kyrpides N."/>
            <person name="Woyke T."/>
        </authorList>
    </citation>
    <scope>NUCLEOTIDE SEQUENCE [LARGE SCALE GENOMIC DNA]</scope>
    <source>
        <strain evidence="2 3">DSM 26524</strain>
    </source>
</reference>
<dbReference type="Pfam" id="PF19845">
    <property type="entry name" value="DUF6320"/>
    <property type="match status" value="1"/>
</dbReference>
<organism evidence="2 3">
    <name type="scientific">Murimonas intestini</name>
    <dbReference type="NCBI Taxonomy" id="1337051"/>
    <lineage>
        <taxon>Bacteria</taxon>
        <taxon>Bacillati</taxon>
        <taxon>Bacillota</taxon>
        <taxon>Clostridia</taxon>
        <taxon>Lachnospirales</taxon>
        <taxon>Lachnospiraceae</taxon>
        <taxon>Murimonas</taxon>
    </lineage>
</organism>
<dbReference type="EMBL" id="QGGY01000003">
    <property type="protein sequence ID" value="PWJ77347.1"/>
    <property type="molecule type" value="Genomic_DNA"/>
</dbReference>
<comment type="caution">
    <text evidence="2">The sequence shown here is derived from an EMBL/GenBank/DDBJ whole genome shotgun (WGS) entry which is preliminary data.</text>
</comment>
<evidence type="ECO:0000313" key="2">
    <source>
        <dbReference type="EMBL" id="PWJ77347.1"/>
    </source>
</evidence>
<feature type="transmembrane region" description="Helical" evidence="1">
    <location>
        <begin position="494"/>
        <end position="512"/>
    </location>
</feature>
<dbReference type="Proteomes" id="UP000245412">
    <property type="component" value="Unassembled WGS sequence"/>
</dbReference>
<evidence type="ECO:0000313" key="3">
    <source>
        <dbReference type="Proteomes" id="UP000245412"/>
    </source>
</evidence>
<feature type="transmembrane region" description="Helical" evidence="1">
    <location>
        <begin position="572"/>
        <end position="593"/>
    </location>
</feature>
<dbReference type="PANTHER" id="PTHR28037:SF1">
    <property type="entry name" value="ALCOHOL O-ACETYLTRANSFERASE 1-RELATED"/>
    <property type="match status" value="1"/>
</dbReference>
<dbReference type="PANTHER" id="PTHR28037">
    <property type="entry name" value="ALCOHOL O-ACETYLTRANSFERASE 1-RELATED"/>
    <property type="match status" value="1"/>
</dbReference>
<keyword evidence="1" id="KW-1133">Transmembrane helix</keyword>
<gene>
    <name evidence="2" type="ORF">C7383_103191</name>
</gene>
<dbReference type="InterPro" id="IPR046283">
    <property type="entry name" value="DUF6320"/>
</dbReference>
<feature type="transmembrane region" description="Helical" evidence="1">
    <location>
        <begin position="518"/>
        <end position="535"/>
    </location>
</feature>
<evidence type="ECO:0000256" key="1">
    <source>
        <dbReference type="SAM" id="Phobius"/>
    </source>
</evidence>
<protein>
    <submittedName>
        <fullName evidence="2">Alcohol acetyltransferase</fullName>
    </submittedName>
</protein>
<dbReference type="RefSeq" id="WP_109625452.1">
    <property type="nucleotide sequence ID" value="NZ_CANTIO010000015.1"/>
</dbReference>
<dbReference type="SUPFAM" id="SSF52777">
    <property type="entry name" value="CoA-dependent acyltransferases"/>
    <property type="match status" value="1"/>
</dbReference>
<name>A0AB73T6X8_9FIRM</name>
<feature type="transmembrane region" description="Helical" evidence="1">
    <location>
        <begin position="434"/>
        <end position="456"/>
    </location>
</feature>
<dbReference type="AlphaFoldDB" id="A0AB73T6X8"/>